<keyword evidence="3" id="KW-1185">Reference proteome</keyword>
<proteinExistence type="predicted"/>
<keyword evidence="1" id="KW-0732">Signal</keyword>
<evidence type="ECO:0000256" key="1">
    <source>
        <dbReference type="SAM" id="SignalP"/>
    </source>
</evidence>
<dbReference type="OrthoDB" id="480511at2"/>
<dbReference type="EMBL" id="AJTX02000004">
    <property type="protein sequence ID" value="KKI99770.1"/>
    <property type="molecule type" value="Genomic_DNA"/>
</dbReference>
<organism evidence="2 3">
    <name type="scientific">Prochlorothrix hollandica PCC 9006 = CALU 1027</name>
    <dbReference type="NCBI Taxonomy" id="317619"/>
    <lineage>
        <taxon>Bacteria</taxon>
        <taxon>Bacillati</taxon>
        <taxon>Cyanobacteriota</taxon>
        <taxon>Cyanophyceae</taxon>
        <taxon>Prochlorotrichales</taxon>
        <taxon>Prochlorotrichaceae</taxon>
        <taxon>Prochlorothrix</taxon>
    </lineage>
</organism>
<evidence type="ECO:0000313" key="2">
    <source>
        <dbReference type="EMBL" id="KKI99770.1"/>
    </source>
</evidence>
<dbReference type="Proteomes" id="UP000034681">
    <property type="component" value="Unassembled WGS sequence"/>
</dbReference>
<dbReference type="NCBIfam" id="NF038130">
    <property type="entry name" value="PEP_NF038130"/>
    <property type="match status" value="1"/>
</dbReference>
<evidence type="ECO:0000313" key="3">
    <source>
        <dbReference type="Proteomes" id="UP000034681"/>
    </source>
</evidence>
<feature type="chain" id="PRO_5005639498" description="PEP-CTERM protein-sorting domain-containing protein" evidence="1">
    <location>
        <begin position="31"/>
        <end position="288"/>
    </location>
</feature>
<gene>
    <name evidence="2" type="ORF">PROH_07835</name>
</gene>
<comment type="caution">
    <text evidence="2">The sequence shown here is derived from an EMBL/GenBank/DDBJ whole genome shotgun (WGS) entry which is preliminary data.</text>
</comment>
<dbReference type="AlphaFoldDB" id="A0A0M2PTA9"/>
<feature type="signal peptide" evidence="1">
    <location>
        <begin position="1"/>
        <end position="30"/>
    </location>
</feature>
<accession>A0A0M2PTA9</accession>
<reference evidence="2" key="1">
    <citation type="submission" date="2012-04" db="EMBL/GenBank/DDBJ databases">
        <authorList>
            <person name="Borisov I.G."/>
            <person name="Ivanikova N.V."/>
            <person name="Pinevich A.V."/>
        </authorList>
    </citation>
    <scope>NUCLEOTIDE SEQUENCE</scope>
    <source>
        <strain evidence="2">CALU 1027</strain>
    </source>
</reference>
<dbReference type="NCBIfam" id="TIGR04155">
    <property type="entry name" value="cyano_PEP"/>
    <property type="match status" value="1"/>
</dbReference>
<sequence>MNSPLRLPQLCVTASLALGFGLGAATTARAAGLTGATLSGDNYRYCATGSSTYRGSTCTDSLDTILSGNATSPGGNVELGARTETQGFSSQGSLSGSVGGQAITLSSLTAADWNSDLDGNGQTLGADWMRDLLTTYSPKALDTPDKGFSLIQFLLDLFTDSKGRERFSDPNVAYVNQEDGQVKVGLTGHYDARPLLASAGITPPVPLGVPIQVSEIVKVTYGGDTFFKYGLGATASGLVNNLGAGADGISHSGNYEVSFAAVPEPSLLLGGLVALGLGTALKRKAEAV</sequence>
<name>A0A0M2PTA9_PROHO</name>
<dbReference type="InterPro" id="IPR026374">
    <property type="entry name" value="Cyano_PEP"/>
</dbReference>
<dbReference type="eggNOG" id="ENOG5030R4P">
    <property type="taxonomic scope" value="Bacteria"/>
</dbReference>
<evidence type="ECO:0008006" key="4">
    <source>
        <dbReference type="Google" id="ProtNLM"/>
    </source>
</evidence>
<dbReference type="RefSeq" id="WP_017710994.1">
    <property type="nucleotide sequence ID" value="NZ_KB235933.1"/>
</dbReference>
<protein>
    <recommendedName>
        <fullName evidence="4">PEP-CTERM protein-sorting domain-containing protein</fullName>
    </recommendedName>
</protein>